<accession>A0A8C2LBT1</accession>
<dbReference type="GO" id="GO:0005885">
    <property type="term" value="C:Arp2/3 protein complex"/>
    <property type="evidence" value="ECO:0007669"/>
    <property type="project" value="UniProtKB-UniRule"/>
</dbReference>
<dbReference type="InterPro" id="IPR043129">
    <property type="entry name" value="ATPase_NBD"/>
</dbReference>
<dbReference type="AlphaFoldDB" id="A0A8C2LBT1"/>
<name>A0A8C2LBT1_CRIGR</name>
<dbReference type="GO" id="GO:0034314">
    <property type="term" value="P:Arp2/3 complex-mediated actin nucleation"/>
    <property type="evidence" value="ECO:0007669"/>
    <property type="project" value="UniProtKB-UniRule"/>
</dbReference>
<dbReference type="Ensembl" id="ENSCGRT00001000190.1">
    <property type="protein sequence ID" value="ENSCGRP00001000166.1"/>
    <property type="gene ID" value="ENSCGRG00001000169.1"/>
</dbReference>
<reference evidence="1" key="2">
    <citation type="submission" date="2025-09" db="UniProtKB">
        <authorList>
            <consortium name="Ensembl"/>
        </authorList>
    </citation>
    <scope>IDENTIFICATION</scope>
</reference>
<protein>
    <recommendedName>
        <fullName evidence="3">ACTR2</fullName>
    </recommendedName>
</protein>
<dbReference type="GO" id="GO:0003779">
    <property type="term" value="F:actin binding"/>
    <property type="evidence" value="ECO:0007669"/>
    <property type="project" value="UniProtKB-KW"/>
</dbReference>
<dbReference type="Proteomes" id="UP000694386">
    <property type="component" value="Unplaced"/>
</dbReference>
<sequence length="94" mass="10726">MNSQGRKVVVCDNGTGFVRCGYAGKNFPEHIFQSLVGRPIIRSTTKVGNIEIKDLMVVDEAILKRDVEKPSKFKTELKIHPAETTWFSWMVQSW</sequence>
<evidence type="ECO:0000313" key="2">
    <source>
        <dbReference type="Proteomes" id="UP000694386"/>
    </source>
</evidence>
<evidence type="ECO:0000313" key="1">
    <source>
        <dbReference type="Ensembl" id="ENSCGRP00001000166.1"/>
    </source>
</evidence>
<proteinExistence type="predicted"/>
<reference evidence="1" key="1">
    <citation type="submission" date="2025-08" db="UniProtKB">
        <authorList>
            <consortium name="Ensembl"/>
        </authorList>
    </citation>
    <scope>IDENTIFICATION</scope>
</reference>
<dbReference type="Gene3D" id="3.30.420.40">
    <property type="match status" value="1"/>
</dbReference>
<evidence type="ECO:0008006" key="3">
    <source>
        <dbReference type="Google" id="ProtNLM"/>
    </source>
</evidence>
<dbReference type="SUPFAM" id="SSF53067">
    <property type="entry name" value="Actin-like ATPase domain"/>
    <property type="match status" value="1"/>
</dbReference>
<organism evidence="1 2">
    <name type="scientific">Cricetulus griseus</name>
    <name type="common">Chinese hamster</name>
    <name type="synonym">Cricetulus barabensis griseus</name>
    <dbReference type="NCBI Taxonomy" id="10029"/>
    <lineage>
        <taxon>Eukaryota</taxon>
        <taxon>Metazoa</taxon>
        <taxon>Chordata</taxon>
        <taxon>Craniata</taxon>
        <taxon>Vertebrata</taxon>
        <taxon>Euteleostomi</taxon>
        <taxon>Mammalia</taxon>
        <taxon>Eutheria</taxon>
        <taxon>Euarchontoglires</taxon>
        <taxon>Glires</taxon>
        <taxon>Rodentia</taxon>
        <taxon>Myomorpha</taxon>
        <taxon>Muroidea</taxon>
        <taxon>Cricetidae</taxon>
        <taxon>Cricetinae</taxon>
        <taxon>Cricetulus</taxon>
    </lineage>
</organism>
<dbReference type="GO" id="GO:0005524">
    <property type="term" value="F:ATP binding"/>
    <property type="evidence" value="ECO:0007669"/>
    <property type="project" value="UniProtKB-UniRule"/>
</dbReference>